<dbReference type="UniPathway" id="UPA00629">
    <property type="reaction ID" value="UER00682"/>
</dbReference>
<dbReference type="NCBIfam" id="NF002231">
    <property type="entry name" value="PRK01130.1"/>
    <property type="match status" value="1"/>
</dbReference>
<gene>
    <name evidence="8" type="primary">nanE</name>
    <name evidence="8" type="ORF">CTEST_11470</name>
</gene>
<comment type="catalytic activity">
    <reaction evidence="1">
        <text>an N-acyl-D-glucosamine 6-phosphate = an N-acyl-D-mannosamine 6-phosphate</text>
        <dbReference type="Rhea" id="RHEA:23932"/>
        <dbReference type="ChEBI" id="CHEBI:57599"/>
        <dbReference type="ChEBI" id="CHEBI:57666"/>
        <dbReference type="EC" id="5.1.3.9"/>
    </reaction>
</comment>
<dbReference type="RefSeq" id="WP_047253816.1">
    <property type="nucleotide sequence ID" value="NZ_CP011545.1"/>
</dbReference>
<sequence length="231" mass="23725">MNATDLTTSLRGRLIVSAQAPDGHAMRDTHTLATVARACVDGGAAAIRCGGYGGLDDIRAIVDKLKGQVPVFGLTKEGAEGVYITPTVASVEAVAGAGADVVCVDATFRPRQDGSTLDDQVAAAHAAGALIMADCATPDEVRAAFEAGVDLMSTTMAGYTPDRPKTDGPDLDCVRESRALLGDEPFLIGEGRYRTPAEAAHGLIAGADAIIVGTSITDPGWITAQFAAQLR</sequence>
<dbReference type="PATRIC" id="fig|136857.5.peg.2263"/>
<accession>A0A0G3H8J2</accession>
<evidence type="ECO:0000256" key="1">
    <source>
        <dbReference type="ARBA" id="ARBA00000056"/>
    </source>
</evidence>
<proteinExistence type="inferred from homology"/>
<dbReference type="SUPFAM" id="SSF51366">
    <property type="entry name" value="Ribulose-phoshate binding barrel"/>
    <property type="match status" value="1"/>
</dbReference>
<keyword evidence="9" id="KW-1185">Reference proteome</keyword>
<evidence type="ECO:0000256" key="4">
    <source>
        <dbReference type="ARBA" id="ARBA00007439"/>
    </source>
</evidence>
<evidence type="ECO:0000313" key="9">
    <source>
        <dbReference type="Proteomes" id="UP000035540"/>
    </source>
</evidence>
<keyword evidence="7" id="KW-0119">Carbohydrate metabolism</keyword>
<dbReference type="PANTHER" id="PTHR36204:SF1">
    <property type="entry name" value="N-ACETYLMANNOSAMINE-6-PHOSPHATE 2-EPIMERASE-RELATED"/>
    <property type="match status" value="1"/>
</dbReference>
<evidence type="ECO:0000256" key="7">
    <source>
        <dbReference type="ARBA" id="ARBA00023277"/>
    </source>
</evidence>
<dbReference type="InterPro" id="IPR011060">
    <property type="entry name" value="RibuloseP-bd_barrel"/>
</dbReference>
<keyword evidence="6 8" id="KW-0413">Isomerase</keyword>
<dbReference type="Pfam" id="PF04131">
    <property type="entry name" value="NanE"/>
    <property type="match status" value="1"/>
</dbReference>
<dbReference type="PANTHER" id="PTHR36204">
    <property type="entry name" value="N-ACETYLMANNOSAMINE-6-PHOSPHATE 2-EPIMERASE-RELATED"/>
    <property type="match status" value="1"/>
</dbReference>
<dbReference type="GO" id="GO:0006053">
    <property type="term" value="P:N-acetylmannosamine catabolic process"/>
    <property type="evidence" value="ECO:0007669"/>
    <property type="project" value="TreeGrafter"/>
</dbReference>
<protein>
    <recommendedName>
        <fullName evidence="5">N-acylglucosamine-6-phosphate 2-epimerase</fullName>
        <ecNumber evidence="5">5.1.3.9</ecNumber>
    </recommendedName>
</protein>
<evidence type="ECO:0000256" key="5">
    <source>
        <dbReference type="ARBA" id="ARBA00013180"/>
    </source>
</evidence>
<evidence type="ECO:0000256" key="3">
    <source>
        <dbReference type="ARBA" id="ARBA00005081"/>
    </source>
</evidence>
<dbReference type="EC" id="5.1.3.9" evidence="5"/>
<dbReference type="OrthoDB" id="9781704at2"/>
<dbReference type="GO" id="GO:0005829">
    <property type="term" value="C:cytosol"/>
    <property type="evidence" value="ECO:0007669"/>
    <property type="project" value="TreeGrafter"/>
</dbReference>
<dbReference type="Gene3D" id="3.20.20.70">
    <property type="entry name" value="Aldolase class I"/>
    <property type="match status" value="1"/>
</dbReference>
<dbReference type="InterPro" id="IPR013785">
    <property type="entry name" value="Aldolase_TIM"/>
</dbReference>
<dbReference type="KEGG" id="cted:CTEST_11470"/>
<evidence type="ECO:0000256" key="6">
    <source>
        <dbReference type="ARBA" id="ARBA00023235"/>
    </source>
</evidence>
<reference evidence="8 9" key="1">
    <citation type="journal article" date="2015" name="Genome Announc.">
        <title>Complete Genome Sequence of the Type Strain Corynebacterium testudinoris DSM 44614, Recovered from Necrotic Lesions in the Mouth of a Tortoise.</title>
        <authorList>
            <person name="Ruckert C."/>
            <person name="Kriete M."/>
            <person name="Jaenicke S."/>
            <person name="Winkler A."/>
            <person name="Tauch A."/>
        </authorList>
    </citation>
    <scope>NUCLEOTIDE SEQUENCE [LARGE SCALE GENOMIC DNA]</scope>
    <source>
        <strain evidence="8 9">DSM 44614</strain>
    </source>
</reference>
<evidence type="ECO:0000256" key="2">
    <source>
        <dbReference type="ARBA" id="ARBA00002147"/>
    </source>
</evidence>
<comment type="similarity">
    <text evidence="4">Belongs to the NanE family.</text>
</comment>
<dbReference type="EMBL" id="CP011545">
    <property type="protein sequence ID" value="AKK09701.1"/>
    <property type="molecule type" value="Genomic_DNA"/>
</dbReference>
<name>A0A0G3H8J2_9CORY</name>
<dbReference type="GO" id="GO:0019262">
    <property type="term" value="P:N-acetylneuraminate catabolic process"/>
    <property type="evidence" value="ECO:0007669"/>
    <property type="project" value="UniProtKB-UniPathway"/>
</dbReference>
<dbReference type="GO" id="GO:0047465">
    <property type="term" value="F:N-acylglucosamine-6-phosphate 2-epimerase activity"/>
    <property type="evidence" value="ECO:0007669"/>
    <property type="project" value="UniProtKB-EC"/>
</dbReference>
<dbReference type="InterPro" id="IPR007260">
    <property type="entry name" value="NanE"/>
</dbReference>
<reference evidence="9" key="2">
    <citation type="submission" date="2015-05" db="EMBL/GenBank/DDBJ databases">
        <title>Complete genome sequence of Corynebacterium testudinoris DSM 44614, recovered from necrotic lesions in the mouth of a tortoise.</title>
        <authorList>
            <person name="Ruckert C."/>
            <person name="Albersmeier A."/>
            <person name="Winkler A."/>
            <person name="Tauch A."/>
        </authorList>
    </citation>
    <scope>NUCLEOTIDE SEQUENCE [LARGE SCALE GENOMIC DNA]</scope>
    <source>
        <strain evidence="9">DSM 44614</strain>
    </source>
</reference>
<dbReference type="CDD" id="cd04729">
    <property type="entry name" value="NanE"/>
    <property type="match status" value="1"/>
</dbReference>
<organism evidence="8 9">
    <name type="scientific">Corynebacterium testudinoris</name>
    <dbReference type="NCBI Taxonomy" id="136857"/>
    <lineage>
        <taxon>Bacteria</taxon>
        <taxon>Bacillati</taxon>
        <taxon>Actinomycetota</taxon>
        <taxon>Actinomycetes</taxon>
        <taxon>Mycobacteriales</taxon>
        <taxon>Corynebacteriaceae</taxon>
        <taxon>Corynebacterium</taxon>
    </lineage>
</organism>
<comment type="function">
    <text evidence="2">Converts N-acetylmannosamine-6-phosphate (ManNAc-6-P) to N-acetylglucosamine-6-phosphate (GlcNAc-6-P).</text>
</comment>
<dbReference type="Proteomes" id="UP000035540">
    <property type="component" value="Chromosome"/>
</dbReference>
<dbReference type="AlphaFoldDB" id="A0A0G3H8J2"/>
<comment type="pathway">
    <text evidence="3">Amino-sugar metabolism; N-acetylneuraminate degradation; D-fructose 6-phosphate from N-acetylneuraminate: step 3/5.</text>
</comment>
<evidence type="ECO:0000313" key="8">
    <source>
        <dbReference type="EMBL" id="AKK09701.1"/>
    </source>
</evidence>
<dbReference type="STRING" id="136857.CTEST_11470"/>